<name>A0A6J7A1F2_9ZZZZ</name>
<organism evidence="1">
    <name type="scientific">freshwater metagenome</name>
    <dbReference type="NCBI Taxonomy" id="449393"/>
    <lineage>
        <taxon>unclassified sequences</taxon>
        <taxon>metagenomes</taxon>
        <taxon>ecological metagenomes</taxon>
    </lineage>
</organism>
<accession>A0A6J7A1F2</accession>
<dbReference type="AlphaFoldDB" id="A0A6J7A1F2"/>
<protein>
    <submittedName>
        <fullName evidence="1">Unannotated protein</fullName>
    </submittedName>
</protein>
<dbReference type="EMBL" id="CAFABK010000016">
    <property type="protein sequence ID" value="CAB4826621.1"/>
    <property type="molecule type" value="Genomic_DNA"/>
</dbReference>
<reference evidence="1" key="1">
    <citation type="submission" date="2020-05" db="EMBL/GenBank/DDBJ databases">
        <authorList>
            <person name="Chiriac C."/>
            <person name="Salcher M."/>
            <person name="Ghai R."/>
            <person name="Kavagutti S V."/>
        </authorList>
    </citation>
    <scope>NUCLEOTIDE SEQUENCE</scope>
</reference>
<gene>
    <name evidence="1" type="ORF">UFOPK3204_00545</name>
</gene>
<sequence length="191" mass="19945">MEIVKRISIVAIPAALVLGLFGLAPLASAATNAEVTLNFVGINCEGCTITYTPDSVTTGMPATIKNGSVTFTSESGTLAPGYFAIDGDRFANLNAVTTISFMYKGTKSGSTVSRSQAVKSNKVFPCWAGTDTTEEFTVRVGTVVDRGALGKNKRAVIAWVQPTPASADISGTSYATNRGRFILNGDIKCSS</sequence>
<proteinExistence type="predicted"/>
<evidence type="ECO:0000313" key="1">
    <source>
        <dbReference type="EMBL" id="CAB4826621.1"/>
    </source>
</evidence>